<protein>
    <submittedName>
        <fullName evidence="4">Peptigoglycan-binding protein LysM</fullName>
    </submittedName>
</protein>
<feature type="region of interest" description="Disordered" evidence="2">
    <location>
        <begin position="333"/>
        <end position="370"/>
    </location>
</feature>
<keyword evidence="1" id="KW-0175">Coiled coil</keyword>
<dbReference type="InterPro" id="IPR018392">
    <property type="entry name" value="LysM"/>
</dbReference>
<dbReference type="CDD" id="cd00118">
    <property type="entry name" value="LysM"/>
    <property type="match status" value="1"/>
</dbReference>
<dbReference type="InterPro" id="IPR036779">
    <property type="entry name" value="LysM_dom_sf"/>
</dbReference>
<organism evidence="4 5">
    <name type="scientific">Psychrobacter faecalis</name>
    <dbReference type="NCBI Taxonomy" id="180588"/>
    <lineage>
        <taxon>Bacteria</taxon>
        <taxon>Pseudomonadati</taxon>
        <taxon>Pseudomonadota</taxon>
        <taxon>Gammaproteobacteria</taxon>
        <taxon>Moraxellales</taxon>
        <taxon>Moraxellaceae</taxon>
        <taxon>Psychrobacter</taxon>
    </lineage>
</organism>
<dbReference type="RefSeq" id="WP_305936157.1">
    <property type="nucleotide sequence ID" value="NZ_JAVAJI010000035.1"/>
</dbReference>
<evidence type="ECO:0000256" key="2">
    <source>
        <dbReference type="SAM" id="MobiDB-lite"/>
    </source>
</evidence>
<reference evidence="4 5" key="1">
    <citation type="submission" date="2023-08" db="EMBL/GenBank/DDBJ databases">
        <authorList>
            <person name="Kumar R."/>
        </authorList>
    </citation>
    <scope>NUCLEOTIDE SEQUENCE [LARGE SCALE GENOMIC DNA]</scope>
    <source>
        <strain evidence="4 5">LUR13</strain>
    </source>
</reference>
<dbReference type="Gene3D" id="3.10.350.10">
    <property type="entry name" value="LysM domain"/>
    <property type="match status" value="1"/>
</dbReference>
<evidence type="ECO:0000259" key="3">
    <source>
        <dbReference type="PROSITE" id="PS51782"/>
    </source>
</evidence>
<accession>A0ABT9HK25</accession>
<dbReference type="EMBL" id="JAVAJI010000035">
    <property type="protein sequence ID" value="MDP4546088.1"/>
    <property type="molecule type" value="Genomic_DNA"/>
</dbReference>
<proteinExistence type="predicted"/>
<feature type="domain" description="LysM" evidence="3">
    <location>
        <begin position="263"/>
        <end position="319"/>
    </location>
</feature>
<evidence type="ECO:0000313" key="5">
    <source>
        <dbReference type="Proteomes" id="UP001228171"/>
    </source>
</evidence>
<feature type="compositionally biased region" description="Polar residues" evidence="2">
    <location>
        <begin position="334"/>
        <end position="346"/>
    </location>
</feature>
<feature type="compositionally biased region" description="Polar residues" evidence="2">
    <location>
        <begin position="25"/>
        <end position="34"/>
    </location>
</feature>
<feature type="coiled-coil region" evidence="1">
    <location>
        <begin position="435"/>
        <end position="462"/>
    </location>
</feature>
<evidence type="ECO:0000256" key="1">
    <source>
        <dbReference type="SAM" id="Coils"/>
    </source>
</evidence>
<comment type="caution">
    <text evidence="4">The sequence shown here is derived from an EMBL/GenBank/DDBJ whole genome shotgun (WGS) entry which is preliminary data.</text>
</comment>
<keyword evidence="5" id="KW-1185">Reference proteome</keyword>
<dbReference type="PROSITE" id="PS51782">
    <property type="entry name" value="LYSM"/>
    <property type="match status" value="1"/>
</dbReference>
<sequence length="462" mass="49489">MPLDGSLPINPSKNSVTAANKLNLPTVSPTSAQPLTVRKGNPPPLLPVSKTPPTQLLASKPVAIETSAPSIQLPSSQASASQVSNIQALTATSLSPVRTMTQNNATTSPVNRLNNNTDINKAHINKNATMQTNTTPNPTGALDKNKTAPMSEQIFDILNVKITRQILLKNNKNNDISNNAVMVTASTTVAPYSNRITAQSNADNNTIMNAPLNRAPSSEVSYSNASTNQIASKPNILTTEPSIKTGFLGLVNTAANNDNNSKITYTVQRNDNLWVIAQQIAEKNNLDVQTVMSEIQAKNPKAFINKNADQLKANAELSLPNYDVMPTQKKLQEAISTQKQYPSQANTPTTKKSAALKPAPKAANEKPVTKKTQILPAAQFSVLAPGYEGSADGTKTKKGVAAGNGLSTDVLDILKSSRQSTADQAQRLSKTNNTLGSYTKKLQLQNQKLAELQARLEKLRNQ</sequence>
<feature type="region of interest" description="Disordered" evidence="2">
    <location>
        <begin position="25"/>
        <end position="47"/>
    </location>
</feature>
<gene>
    <name evidence="4" type="ORF">Q8P09_13485</name>
</gene>
<dbReference type="SMART" id="SM00257">
    <property type="entry name" value="LysM"/>
    <property type="match status" value="1"/>
</dbReference>
<feature type="compositionally biased region" description="Low complexity" evidence="2">
    <location>
        <begin position="347"/>
        <end position="362"/>
    </location>
</feature>
<evidence type="ECO:0000313" key="4">
    <source>
        <dbReference type="EMBL" id="MDP4546088.1"/>
    </source>
</evidence>
<dbReference type="Proteomes" id="UP001228171">
    <property type="component" value="Unassembled WGS sequence"/>
</dbReference>
<name>A0ABT9HK25_9GAMM</name>